<sequence length="327" mass="36214">MIWGSFLSPPRWWRVTNLPLFHVQRIPPTSFLRSTCASKIPCSLRWSKHWTMRSSSGSTPRSPPGTPASPDFQPGVRDRTPESHIRVLNQLCNDVLSNFSYYFAIMPEAKGIAQVKVFPLQPLQLGQPNTLVCSVTNLFPPVAEVTWTYQGQPVTQGVSTPPAIPVEDLEFELFSYLEVTPQEGDIYSCNVKSPRDTFSIQTFWVPQNPVPSELLENILCGLAFGVGVLFAIAGVVLVAVSCKRDSTGRAGGGPRAPWGRRRLQLWGRWNQRLVGSEGGPPRVIHPNPLQGRRFPFHSSVSLLGKTCTPLDVKYGNHQRSLRCGGLG</sequence>
<organism evidence="4 5">
    <name type="scientific">Podarcis muralis</name>
    <name type="common">Wall lizard</name>
    <name type="synonym">Lacerta muralis</name>
    <dbReference type="NCBI Taxonomy" id="64176"/>
    <lineage>
        <taxon>Eukaryota</taxon>
        <taxon>Metazoa</taxon>
        <taxon>Chordata</taxon>
        <taxon>Craniata</taxon>
        <taxon>Vertebrata</taxon>
        <taxon>Euteleostomi</taxon>
        <taxon>Lepidosauria</taxon>
        <taxon>Squamata</taxon>
        <taxon>Bifurcata</taxon>
        <taxon>Unidentata</taxon>
        <taxon>Episquamata</taxon>
        <taxon>Laterata</taxon>
        <taxon>Lacertibaenia</taxon>
        <taxon>Lacertidae</taxon>
        <taxon>Podarcis</taxon>
    </lineage>
</organism>
<evidence type="ECO:0000313" key="5">
    <source>
        <dbReference type="Proteomes" id="UP000472272"/>
    </source>
</evidence>
<dbReference type="PROSITE" id="PS50835">
    <property type="entry name" value="IG_LIKE"/>
    <property type="match status" value="1"/>
</dbReference>
<keyword evidence="2" id="KW-1133">Transmembrane helix</keyword>
<dbReference type="Proteomes" id="UP000472272">
    <property type="component" value="Chromosome 2"/>
</dbReference>
<dbReference type="InterPro" id="IPR013783">
    <property type="entry name" value="Ig-like_fold"/>
</dbReference>
<dbReference type="SUPFAM" id="SSF48726">
    <property type="entry name" value="Immunoglobulin"/>
    <property type="match status" value="1"/>
</dbReference>
<evidence type="ECO:0000256" key="1">
    <source>
        <dbReference type="SAM" id="MobiDB-lite"/>
    </source>
</evidence>
<evidence type="ECO:0000256" key="2">
    <source>
        <dbReference type="SAM" id="Phobius"/>
    </source>
</evidence>
<protein>
    <recommendedName>
        <fullName evidence="3">Ig-like domain-containing protein</fullName>
    </recommendedName>
</protein>
<reference evidence="4 5" key="1">
    <citation type="journal article" date="2019" name="Proc. Natl. Acad. Sci. U.S.A.">
        <title>Regulatory changes in pterin and carotenoid genes underlie balanced color polymorphisms in the wall lizard.</title>
        <authorList>
            <person name="Andrade P."/>
            <person name="Pinho C."/>
            <person name="Perez I de Lanuza G."/>
            <person name="Afonso S."/>
            <person name="Brejcha J."/>
            <person name="Rubin C.J."/>
            <person name="Wallerman O."/>
            <person name="Pereira P."/>
            <person name="Sabatino S.J."/>
            <person name="Bellati A."/>
            <person name="Pellitteri-Rosa D."/>
            <person name="Bosakova Z."/>
            <person name="Bunikis I."/>
            <person name="Carretero M.A."/>
            <person name="Feiner N."/>
            <person name="Marsik P."/>
            <person name="Pauperio F."/>
            <person name="Salvi D."/>
            <person name="Soler L."/>
            <person name="While G.M."/>
            <person name="Uller T."/>
            <person name="Font E."/>
            <person name="Andersson L."/>
            <person name="Carneiro M."/>
        </authorList>
    </citation>
    <scope>NUCLEOTIDE SEQUENCE</scope>
</reference>
<reference evidence="4" key="2">
    <citation type="submission" date="2025-08" db="UniProtKB">
        <authorList>
            <consortium name="Ensembl"/>
        </authorList>
    </citation>
    <scope>IDENTIFICATION</scope>
</reference>
<keyword evidence="2" id="KW-0812">Transmembrane</keyword>
<evidence type="ECO:0000313" key="4">
    <source>
        <dbReference type="Ensembl" id="ENSPMRP00000001487.1"/>
    </source>
</evidence>
<dbReference type="PANTHER" id="PTHR19944:SF50">
    <property type="entry name" value="HLA CLASS II HISTOCOMPATIBILITY ANTIGEN, DM ALPHA CHAIN"/>
    <property type="match status" value="1"/>
</dbReference>
<reference evidence="4" key="3">
    <citation type="submission" date="2025-09" db="UniProtKB">
        <authorList>
            <consortium name="Ensembl"/>
        </authorList>
    </citation>
    <scope>IDENTIFICATION</scope>
</reference>
<dbReference type="InterPro" id="IPR036179">
    <property type="entry name" value="Ig-like_dom_sf"/>
</dbReference>
<evidence type="ECO:0000259" key="3">
    <source>
        <dbReference type="PROSITE" id="PS50835"/>
    </source>
</evidence>
<name>A0A670HQY2_PODMU</name>
<dbReference type="InterPro" id="IPR007110">
    <property type="entry name" value="Ig-like_dom"/>
</dbReference>
<dbReference type="InterPro" id="IPR003597">
    <property type="entry name" value="Ig_C1-set"/>
</dbReference>
<feature type="domain" description="Ig-like" evidence="3">
    <location>
        <begin position="107"/>
        <end position="199"/>
    </location>
</feature>
<keyword evidence="5" id="KW-1185">Reference proteome</keyword>
<dbReference type="SMART" id="SM00407">
    <property type="entry name" value="IGc1"/>
    <property type="match status" value="1"/>
</dbReference>
<dbReference type="Pfam" id="PF07654">
    <property type="entry name" value="C1-set"/>
    <property type="match status" value="1"/>
</dbReference>
<proteinExistence type="predicted"/>
<dbReference type="PANTHER" id="PTHR19944">
    <property type="entry name" value="MHC CLASS II-RELATED"/>
    <property type="match status" value="1"/>
</dbReference>
<accession>A0A670HQY2</accession>
<dbReference type="InterPro" id="IPR050160">
    <property type="entry name" value="MHC/Immunoglobulin"/>
</dbReference>
<feature type="region of interest" description="Disordered" evidence="1">
    <location>
        <begin position="53"/>
        <end position="79"/>
    </location>
</feature>
<feature type="transmembrane region" description="Helical" evidence="2">
    <location>
        <begin position="221"/>
        <end position="240"/>
    </location>
</feature>
<dbReference type="AlphaFoldDB" id="A0A670HQY2"/>
<dbReference type="GeneTree" id="ENSGT00940000161157"/>
<dbReference type="Gene3D" id="2.60.40.10">
    <property type="entry name" value="Immunoglobulins"/>
    <property type="match status" value="1"/>
</dbReference>
<keyword evidence="2" id="KW-0472">Membrane</keyword>
<dbReference type="Ensembl" id="ENSPMRT00000001579.1">
    <property type="protein sequence ID" value="ENSPMRP00000001487.1"/>
    <property type="gene ID" value="ENSPMRG00000001116.1"/>
</dbReference>